<dbReference type="VEuPathDB" id="FungiDB:PAAG_05104"/>
<sequence length="182" mass="20146">MRKPSAARESTPPRLLLLRTPIQGSIATSFCGTKFPNDQAKLAKGSPAHGTNKDQLYQMAVPSRSFEKLQEIFDSRGSSTECAGPQERKEKTLGNLCQLIQSRILRTISQLTSAGIVSKASTPINCSDKMGPDQMVKRDRPTEAIDEVLLSTQDPISRCESNRKFRLSGMPQKLDRELKLGR</sequence>
<name>C1H2W1_PARBA</name>
<evidence type="ECO:0000313" key="1">
    <source>
        <dbReference type="EMBL" id="EEH34055.2"/>
    </source>
</evidence>
<keyword evidence="2" id="KW-1185">Reference proteome</keyword>
<dbReference type="AlphaFoldDB" id="C1H2W1"/>
<evidence type="ECO:0000313" key="2">
    <source>
        <dbReference type="Proteomes" id="UP000002059"/>
    </source>
</evidence>
<reference evidence="1 2" key="1">
    <citation type="journal article" date="2011" name="PLoS Genet.">
        <title>Comparative genomic analysis of human fungal pathogens causing paracoccidioidomycosis.</title>
        <authorList>
            <person name="Desjardins C.A."/>
            <person name="Champion M.D."/>
            <person name="Holder J.W."/>
            <person name="Muszewska A."/>
            <person name="Goldberg J."/>
            <person name="Bailao A.M."/>
            <person name="Brigido M.M."/>
            <person name="Ferreira M.E."/>
            <person name="Garcia A.M."/>
            <person name="Grynberg M."/>
            <person name="Gujja S."/>
            <person name="Heiman D.I."/>
            <person name="Henn M.R."/>
            <person name="Kodira C.D."/>
            <person name="Leon-Narvaez H."/>
            <person name="Longo L.V."/>
            <person name="Ma L.J."/>
            <person name="Malavazi I."/>
            <person name="Matsuo A.L."/>
            <person name="Morais F.V."/>
            <person name="Pereira M."/>
            <person name="Rodriguez-Brito S."/>
            <person name="Sakthikumar S."/>
            <person name="Salem-Izacc S.M."/>
            <person name="Sykes S.M."/>
            <person name="Teixeira M.M."/>
            <person name="Vallejo M.C."/>
            <person name="Walter M.E."/>
            <person name="Yandava C."/>
            <person name="Young S."/>
            <person name="Zeng Q."/>
            <person name="Zucker J."/>
            <person name="Felipe M.S."/>
            <person name="Goldman G.H."/>
            <person name="Haas B.J."/>
            <person name="McEwen J.G."/>
            <person name="Nino-Vega G."/>
            <person name="Puccia R."/>
            <person name="San-Blas G."/>
            <person name="Soares C.M."/>
            <person name="Birren B.W."/>
            <person name="Cuomo C.A."/>
        </authorList>
    </citation>
    <scope>NUCLEOTIDE SEQUENCE [LARGE SCALE GENOMIC DNA]</scope>
    <source>
        <strain evidence="2">ATCC MYA-826 / Pb01</strain>
    </source>
</reference>
<proteinExistence type="predicted"/>
<dbReference type="HOGENOM" id="CLU_1482431_0_0_1"/>
<organism evidence="1 2">
    <name type="scientific">Paracoccidioides lutzii (strain ATCC MYA-826 / Pb01)</name>
    <name type="common">Paracoccidioides brasiliensis</name>
    <dbReference type="NCBI Taxonomy" id="502779"/>
    <lineage>
        <taxon>Eukaryota</taxon>
        <taxon>Fungi</taxon>
        <taxon>Dikarya</taxon>
        <taxon>Ascomycota</taxon>
        <taxon>Pezizomycotina</taxon>
        <taxon>Eurotiomycetes</taxon>
        <taxon>Eurotiomycetidae</taxon>
        <taxon>Onygenales</taxon>
        <taxon>Ajellomycetaceae</taxon>
        <taxon>Paracoccidioides</taxon>
    </lineage>
</organism>
<dbReference type="EMBL" id="KN294004">
    <property type="protein sequence ID" value="EEH34055.2"/>
    <property type="molecule type" value="Genomic_DNA"/>
</dbReference>
<dbReference type="RefSeq" id="XP_015699696.1">
    <property type="nucleotide sequence ID" value="XM_015845470.1"/>
</dbReference>
<protein>
    <submittedName>
        <fullName evidence="1">Uncharacterized protein</fullName>
    </submittedName>
</protein>
<gene>
    <name evidence="1" type="ORF">PAAG_05104</name>
</gene>
<dbReference type="GeneID" id="9096315"/>
<accession>C1H2W1</accession>
<dbReference type="Proteomes" id="UP000002059">
    <property type="component" value="Partially assembled WGS sequence"/>
</dbReference>
<dbReference type="KEGG" id="pbl:PAAG_05104"/>